<dbReference type="OrthoDB" id="9775455at2"/>
<feature type="region of interest" description="Disordered" evidence="1">
    <location>
        <begin position="408"/>
        <end position="450"/>
    </location>
</feature>
<feature type="region of interest" description="Disordered" evidence="1">
    <location>
        <begin position="487"/>
        <end position="510"/>
    </location>
</feature>
<gene>
    <name evidence="4" type="ORF">DK389_28440</name>
</gene>
<feature type="region of interest" description="Disordered" evidence="1">
    <location>
        <begin position="75"/>
        <end position="118"/>
    </location>
</feature>
<organism evidence="4 5">
    <name type="scientific">Methylobacterium durans</name>
    <dbReference type="NCBI Taxonomy" id="2202825"/>
    <lineage>
        <taxon>Bacteria</taxon>
        <taxon>Pseudomonadati</taxon>
        <taxon>Pseudomonadota</taxon>
        <taxon>Alphaproteobacteria</taxon>
        <taxon>Hyphomicrobiales</taxon>
        <taxon>Methylobacteriaceae</taxon>
        <taxon>Methylobacterium</taxon>
    </lineage>
</organism>
<dbReference type="GO" id="GO:0009306">
    <property type="term" value="P:protein secretion"/>
    <property type="evidence" value="ECO:0007669"/>
    <property type="project" value="TreeGrafter"/>
</dbReference>
<dbReference type="Pfam" id="PF03958">
    <property type="entry name" value="Secretin_N"/>
    <property type="match status" value="2"/>
</dbReference>
<sequence length="616" mass="63560">MRRSGSAPLPPPAQVRGPGAGSEMFLPELVAGRHLRRLRRLAPRPPARLPNSLLTLILSGIVLAGLAVAPAAAAPRGEVPDWNGREPAPALPDDGKRRAGASARAQDPTAPGAPDRVRVGIGSGKFYGEPKPARAPAEAASGTHTLNLVDASIQEAAAAVLGDIVGTNYTIDPKLEGKVTLQTTHAVSKAGAVELFESALRNVGGALARSGNIVRVVPIEQATAGGRVGMADRGPAGVGNSVKVLPLRFVAAAEMKRLLEPIASYGGVVRIDPSRNALLLSGTDQEIAAMREAAAVFDVNYMKGMSFALVPVRSLDPEEVVENLSKAFATSGEGAMSGMVQFIPNKRLKSVLVISKQPEYLLSAKSWIRNLDGVASGRRKEFFTYVLRNRQAKDVVDVLNAMFSDETGSREVRSARSGRTGLGDGPGNGAPVGNGNGNGSGFGGDGGPGGGFSVGGGSQFGGGAFGGGGIAVGGGFGAGGTGLTSSERFLDGPLPRVDENGSYRSAGIGAGDNGEPRIKIVADPSQNALLILAAESDYRRVERVLANLDVLPNQVLIEATIAEVQLNDDLRLGVRWFFQNRGGTRSGTFSDLLSGAVGSAFPGFSFVARAAGARSR</sequence>
<dbReference type="InterPro" id="IPR005644">
    <property type="entry name" value="NolW-like"/>
</dbReference>
<evidence type="ECO:0000313" key="4">
    <source>
        <dbReference type="EMBL" id="AWN43725.1"/>
    </source>
</evidence>
<dbReference type="InterPro" id="IPR050810">
    <property type="entry name" value="Bact_Secretion_Sys_Channel"/>
</dbReference>
<reference evidence="5" key="1">
    <citation type="submission" date="2018-05" db="EMBL/GenBank/DDBJ databases">
        <title>Complete Genome Sequence of Methylobacterium sp. 17SD2-17.</title>
        <authorList>
            <person name="Srinivasan S."/>
        </authorList>
    </citation>
    <scope>NUCLEOTIDE SEQUENCE [LARGE SCALE GENOMIC DNA]</scope>
    <source>
        <strain evidence="5">17SD2-17</strain>
    </source>
</reference>
<dbReference type="GO" id="GO:0015627">
    <property type="term" value="C:type II protein secretion system complex"/>
    <property type="evidence" value="ECO:0007669"/>
    <property type="project" value="TreeGrafter"/>
</dbReference>
<evidence type="ECO:0000256" key="1">
    <source>
        <dbReference type="SAM" id="MobiDB-lite"/>
    </source>
</evidence>
<dbReference type="KEGG" id="mets:DK389_28440"/>
<dbReference type="Gene3D" id="3.30.1370.120">
    <property type="match status" value="2"/>
</dbReference>
<accession>A0A2U8WC41</accession>
<name>A0A2U8WC41_9HYPH</name>
<feature type="domain" description="NolW-like" evidence="2">
    <location>
        <begin position="242"/>
        <end position="299"/>
    </location>
</feature>
<dbReference type="PANTHER" id="PTHR30332">
    <property type="entry name" value="PROBABLE GENERAL SECRETION PATHWAY PROTEIN D"/>
    <property type="match status" value="1"/>
</dbReference>
<feature type="compositionally biased region" description="Gly residues" evidence="1">
    <location>
        <begin position="420"/>
        <end position="450"/>
    </location>
</feature>
<dbReference type="PANTHER" id="PTHR30332:SF25">
    <property type="entry name" value="SECRETIN XPSD"/>
    <property type="match status" value="1"/>
</dbReference>
<dbReference type="EMBL" id="CP029550">
    <property type="protein sequence ID" value="AWN43725.1"/>
    <property type="molecule type" value="Genomic_DNA"/>
</dbReference>
<keyword evidence="5" id="KW-1185">Reference proteome</keyword>
<protein>
    <recommendedName>
        <fullName evidence="6">Type II secretion system protein GspD</fullName>
    </recommendedName>
</protein>
<evidence type="ECO:0008006" key="6">
    <source>
        <dbReference type="Google" id="ProtNLM"/>
    </source>
</evidence>
<dbReference type="InterPro" id="IPR038591">
    <property type="entry name" value="NolW-like_sf"/>
</dbReference>
<evidence type="ECO:0000259" key="3">
    <source>
        <dbReference type="Pfam" id="PF21305"/>
    </source>
</evidence>
<dbReference type="AlphaFoldDB" id="A0A2U8WC41"/>
<evidence type="ECO:0000259" key="2">
    <source>
        <dbReference type="Pfam" id="PF03958"/>
    </source>
</evidence>
<feature type="domain" description="GspD-like N0" evidence="3">
    <location>
        <begin position="146"/>
        <end position="216"/>
    </location>
</feature>
<dbReference type="Pfam" id="PF21305">
    <property type="entry name" value="type_II_gspD_N0"/>
    <property type="match status" value="1"/>
</dbReference>
<evidence type="ECO:0000313" key="5">
    <source>
        <dbReference type="Proteomes" id="UP000245926"/>
    </source>
</evidence>
<proteinExistence type="predicted"/>
<dbReference type="InterPro" id="IPR049371">
    <property type="entry name" value="GspD-like_N0"/>
</dbReference>
<dbReference type="Proteomes" id="UP000245926">
    <property type="component" value="Chromosome"/>
</dbReference>
<feature type="domain" description="NolW-like" evidence="2">
    <location>
        <begin position="383"/>
        <end position="554"/>
    </location>
</feature>
<feature type="region of interest" description="Disordered" evidence="1">
    <location>
        <begin position="1"/>
        <end position="22"/>
    </location>
</feature>